<organism evidence="4 5">
    <name type="scientific">Actinopolyspora xinjiangensis</name>
    <dbReference type="NCBI Taxonomy" id="405564"/>
    <lineage>
        <taxon>Bacteria</taxon>
        <taxon>Bacillati</taxon>
        <taxon>Actinomycetota</taxon>
        <taxon>Actinomycetes</taxon>
        <taxon>Actinopolysporales</taxon>
        <taxon>Actinopolysporaceae</taxon>
        <taxon>Actinopolyspora</taxon>
    </lineage>
</organism>
<dbReference type="InterPro" id="IPR008274">
    <property type="entry name" value="AldOxase/xan_DH_MoCoBD1"/>
</dbReference>
<gene>
    <name evidence="4" type="ORF">SAMN04487905_102382</name>
</gene>
<keyword evidence="2" id="KW-0560">Oxidoreductase</keyword>
<dbReference type="SUPFAM" id="SSF56003">
    <property type="entry name" value="Molybdenum cofactor-binding domain"/>
    <property type="match status" value="1"/>
</dbReference>
<dbReference type="SUPFAM" id="SSF54665">
    <property type="entry name" value="CO dehydrogenase molybdoprotein N-domain-like"/>
    <property type="match status" value="1"/>
</dbReference>
<evidence type="ECO:0000259" key="3">
    <source>
        <dbReference type="SMART" id="SM01008"/>
    </source>
</evidence>
<evidence type="ECO:0000313" key="4">
    <source>
        <dbReference type="EMBL" id="SDP20453.1"/>
    </source>
</evidence>
<dbReference type="AlphaFoldDB" id="A0A1H0QSV8"/>
<keyword evidence="5" id="KW-1185">Reference proteome</keyword>
<dbReference type="PANTHER" id="PTHR11908">
    <property type="entry name" value="XANTHINE DEHYDROGENASE"/>
    <property type="match status" value="1"/>
</dbReference>
<dbReference type="InterPro" id="IPR036856">
    <property type="entry name" value="Ald_Oxase/Xan_DH_a/b_sf"/>
</dbReference>
<dbReference type="EMBL" id="FNJR01000002">
    <property type="protein sequence ID" value="SDP20453.1"/>
    <property type="molecule type" value="Genomic_DNA"/>
</dbReference>
<protein>
    <submittedName>
        <fullName evidence="4">Xanthine dehydrogenase YagR molybdenum-binding subunit</fullName>
    </submittedName>
</protein>
<dbReference type="RefSeq" id="WP_092598175.1">
    <property type="nucleotide sequence ID" value="NZ_FNJR01000002.1"/>
</dbReference>
<dbReference type="GO" id="GO:0005506">
    <property type="term" value="F:iron ion binding"/>
    <property type="evidence" value="ECO:0007669"/>
    <property type="project" value="InterPro"/>
</dbReference>
<dbReference type="Proteomes" id="UP000199497">
    <property type="component" value="Unassembled WGS sequence"/>
</dbReference>
<name>A0A1H0QSV8_9ACTN</name>
<dbReference type="Gene3D" id="3.30.365.10">
    <property type="entry name" value="Aldehyde oxidase/xanthine dehydrogenase, molybdopterin binding domain"/>
    <property type="match status" value="5"/>
</dbReference>
<sequence length="693" mass="73952">MTGATRATSPGPERIEGHAKVTGTARYAFEHPVADPLYLHPLRATIARGRVTSVDTTAAERVDGVRLVLTHHNAEALVPIGDPELAVLQSDEIAFRGQLIGAVVAETQESAAHAADLVEIRYERMAHDSDFRDDADIVYTPDADASPMLSPDLEEGDVDAALADAAFTVDATYTTPTEHHNPLEPHAVIAAWDDDGLTLHDSNQGSHLVRDLIAPLFGVDKERVSVISPHVGGAFGSKGMPHGHVALTALAARHTAGRPVKYALSRTQMFELVGYRPPTRQRVRLGADREGRLVATEHDSLEQTSRFKQYAEQSASASREMYTSPNRRVTNRLAALDVPAPTWMRAPGEAGGMYALESAMDELAVSAGIDPVELRLRNEPEVAPVSGLPFSSRNLPACLREGAERFGWHERDPRPGVRREGDWLVGTGVAASSFPSLFFPGSLATIRHESGGKYRVEIGAVDIGTGSRTALTQLAAEALEVPVEAVELWLGSTEQPHASLAGGSAGTASWGSTVVEAVRAFRTEHGHDPVSGAETTAGAGKNPDAGEYAMHSYGAQFAEVRVNADTGEVRVPRMLGVFAAGRIVNPRTARSQFLGGMTMGISMALHEHSVVDERFGHVVNHDLAGYHIAGNADVGSVEVDWIDEHDPHVNPVGVKGIGEIGIVGTAAAIGNAAHHATGVRVRDLPLTPEKFLR</sequence>
<dbReference type="Pfam" id="PF01315">
    <property type="entry name" value="Ald_Xan_dh_C"/>
    <property type="match status" value="1"/>
</dbReference>
<feature type="domain" description="Aldehyde oxidase/xanthine dehydrogenase a/b hammerhead" evidence="3">
    <location>
        <begin position="22"/>
        <end position="126"/>
    </location>
</feature>
<proteinExistence type="predicted"/>
<dbReference type="OrthoDB" id="135295at2"/>
<dbReference type="PANTHER" id="PTHR11908:SF132">
    <property type="entry name" value="ALDEHYDE OXIDASE 1-RELATED"/>
    <property type="match status" value="1"/>
</dbReference>
<keyword evidence="1" id="KW-0500">Molybdenum</keyword>
<dbReference type="InterPro" id="IPR000674">
    <property type="entry name" value="Ald_Oxase/Xan_DH_a/b"/>
</dbReference>
<dbReference type="STRING" id="405564.SAMN04487905_102382"/>
<dbReference type="Pfam" id="PF02738">
    <property type="entry name" value="MoCoBD_1"/>
    <property type="match status" value="1"/>
</dbReference>
<dbReference type="InterPro" id="IPR016208">
    <property type="entry name" value="Ald_Oxase/xanthine_DH-like"/>
</dbReference>
<dbReference type="SMART" id="SM01008">
    <property type="entry name" value="Ald_Xan_dh_C"/>
    <property type="match status" value="1"/>
</dbReference>
<evidence type="ECO:0000313" key="5">
    <source>
        <dbReference type="Proteomes" id="UP000199497"/>
    </source>
</evidence>
<evidence type="ECO:0000256" key="2">
    <source>
        <dbReference type="ARBA" id="ARBA00023002"/>
    </source>
</evidence>
<reference evidence="5" key="1">
    <citation type="submission" date="2016-10" db="EMBL/GenBank/DDBJ databases">
        <authorList>
            <person name="Varghese N."/>
            <person name="Submissions S."/>
        </authorList>
    </citation>
    <scope>NUCLEOTIDE SEQUENCE [LARGE SCALE GENOMIC DNA]</scope>
    <source>
        <strain evidence="5">DSM 46732</strain>
    </source>
</reference>
<dbReference type="InterPro" id="IPR037165">
    <property type="entry name" value="AldOxase/xan_DH_Mopterin-bd_sf"/>
</dbReference>
<dbReference type="Pfam" id="PF20256">
    <property type="entry name" value="MoCoBD_2"/>
    <property type="match status" value="2"/>
</dbReference>
<dbReference type="Gene3D" id="3.90.1170.50">
    <property type="entry name" value="Aldehyde oxidase/xanthine dehydrogenase, a/b hammerhead"/>
    <property type="match status" value="1"/>
</dbReference>
<accession>A0A1H0QSV8</accession>
<evidence type="ECO:0000256" key="1">
    <source>
        <dbReference type="ARBA" id="ARBA00022505"/>
    </source>
</evidence>
<dbReference type="GO" id="GO:0016491">
    <property type="term" value="F:oxidoreductase activity"/>
    <property type="evidence" value="ECO:0007669"/>
    <property type="project" value="UniProtKB-KW"/>
</dbReference>
<dbReference type="InterPro" id="IPR046867">
    <property type="entry name" value="AldOxase/xan_DH_MoCoBD2"/>
</dbReference>